<accession>J3LA90</accession>
<feature type="region of interest" description="Disordered" evidence="1">
    <location>
        <begin position="91"/>
        <end position="112"/>
    </location>
</feature>
<proteinExistence type="predicted"/>
<evidence type="ECO:0000313" key="3">
    <source>
        <dbReference type="Proteomes" id="UP000006038"/>
    </source>
</evidence>
<feature type="compositionally biased region" description="Basic and acidic residues" evidence="1">
    <location>
        <begin position="95"/>
        <end position="112"/>
    </location>
</feature>
<dbReference type="HOGENOM" id="CLU_2152261_0_0_1"/>
<organism evidence="2">
    <name type="scientific">Oryza brachyantha</name>
    <name type="common">malo sina</name>
    <dbReference type="NCBI Taxonomy" id="4533"/>
    <lineage>
        <taxon>Eukaryota</taxon>
        <taxon>Viridiplantae</taxon>
        <taxon>Streptophyta</taxon>
        <taxon>Embryophyta</taxon>
        <taxon>Tracheophyta</taxon>
        <taxon>Spermatophyta</taxon>
        <taxon>Magnoliopsida</taxon>
        <taxon>Liliopsida</taxon>
        <taxon>Poales</taxon>
        <taxon>Poaceae</taxon>
        <taxon>BOP clade</taxon>
        <taxon>Oryzoideae</taxon>
        <taxon>Oryzeae</taxon>
        <taxon>Oryzinae</taxon>
        <taxon>Oryza</taxon>
    </lineage>
</organism>
<evidence type="ECO:0000256" key="1">
    <source>
        <dbReference type="SAM" id="MobiDB-lite"/>
    </source>
</evidence>
<protein>
    <submittedName>
        <fullName evidence="2">Uncharacterized protein</fullName>
    </submittedName>
</protein>
<evidence type="ECO:0000313" key="2">
    <source>
        <dbReference type="EnsemblPlants" id="OB02G15570.1"/>
    </source>
</evidence>
<dbReference type="Proteomes" id="UP000006038">
    <property type="component" value="Unassembled WGS sequence"/>
</dbReference>
<dbReference type="AlphaFoldDB" id="J3LA90"/>
<reference evidence="2" key="1">
    <citation type="submission" date="2013-04" db="UniProtKB">
        <authorList>
            <consortium name="EnsemblPlants"/>
        </authorList>
    </citation>
    <scope>IDENTIFICATION</scope>
</reference>
<dbReference type="EnsemblPlants" id="OB02G15570.1">
    <property type="protein sequence ID" value="OB02G15570.1"/>
    <property type="gene ID" value="OB02G15570"/>
</dbReference>
<dbReference type="Gramene" id="OB02G15570.1">
    <property type="protein sequence ID" value="OB02G15570.1"/>
    <property type="gene ID" value="OB02G15570"/>
</dbReference>
<keyword evidence="3" id="KW-1185">Reference proteome</keyword>
<name>J3LA90_ORYBR</name>
<sequence length="112" mass="12900">EEAVYPTGTRPCTTKAFFFPLFDISFSISQDQEQANRWFGWSAHKDQEERREEDNHHICICFSLDSLGLHGILSEGHRLLCSCCCPCLLSSPGPGREREIVRGREREREGRE</sequence>